<dbReference type="InterPro" id="IPR013201">
    <property type="entry name" value="Prot_inhib_I29"/>
</dbReference>
<dbReference type="InterPro" id="IPR000169">
    <property type="entry name" value="Pept_cys_AS"/>
</dbReference>
<dbReference type="SUPFAM" id="SSF54001">
    <property type="entry name" value="Cysteine proteinases"/>
    <property type="match status" value="1"/>
</dbReference>
<dbReference type="SMART" id="SM00645">
    <property type="entry name" value="Pept_C1"/>
    <property type="match status" value="1"/>
</dbReference>
<reference evidence="7" key="2">
    <citation type="submission" date="2021-03" db="UniProtKB">
        <authorList>
            <consortium name="EnsemblPlants"/>
        </authorList>
    </citation>
    <scope>IDENTIFICATION</scope>
</reference>
<sequence length="424" mass="46574">MAASAPASTFSLLLLVAAAIISCFATTTLSSTFTDENPIRLVSDGLQDIESSIFSLLGNTRHALSFARFIHRHGKRYETAHEMLTRFEIYRENLKLIRSSNKKALSYKLHVNQFADWTWEEFQRHRLGAAQNCSATLKGSHKLTRAVAPQTQDWRAKGIVSPVKNQGHCGSCWTFSTTGALEAAYAQAFGKNISLSEQQLVDCAGAFNNFGCNGGLPSQAFEYIKYNGGLDTEEAYPYTGKDGECKFSAQNVGVQVHGSVNITLGAEDELKDAVAFVRPVSVAFEVVNGFRFYKEGVYTSTTCGSTPMDVNHAVLAVGYGVEDGVPYWIIKNSWGEDWGDNGYFKMEMGKNMCGKGSILILFLPSSMICNPSGRRGGKERLGEGRLGLCPSSAGRRPRKDQAVPDDWNFLRSAEQADNWWNQGG</sequence>
<feature type="chain" id="PRO_5030750329" evidence="4">
    <location>
        <begin position="26"/>
        <end position="424"/>
    </location>
</feature>
<keyword evidence="8" id="KW-1185">Reference proteome</keyword>
<dbReference type="GO" id="GO:0006508">
    <property type="term" value="P:proteolysis"/>
    <property type="evidence" value="ECO:0007669"/>
    <property type="project" value="InterPro"/>
</dbReference>
<dbReference type="InterPro" id="IPR000668">
    <property type="entry name" value="Peptidase_C1A_C"/>
</dbReference>
<dbReference type="GO" id="GO:0009699">
    <property type="term" value="P:phenylpropanoid biosynthetic process"/>
    <property type="evidence" value="ECO:0007669"/>
    <property type="project" value="UniProtKB-ARBA"/>
</dbReference>
<dbReference type="EnsemblPlants" id="AUR62028933-RA">
    <property type="protein sequence ID" value="AUR62028933-RA:cds"/>
    <property type="gene ID" value="AUR62028933"/>
</dbReference>
<dbReference type="Gene3D" id="3.90.70.10">
    <property type="entry name" value="Cysteine proteinases"/>
    <property type="match status" value="1"/>
</dbReference>
<dbReference type="AlphaFoldDB" id="A0A803MG31"/>
<organism evidence="7 8">
    <name type="scientific">Chenopodium quinoa</name>
    <name type="common">Quinoa</name>
    <dbReference type="NCBI Taxonomy" id="63459"/>
    <lineage>
        <taxon>Eukaryota</taxon>
        <taxon>Viridiplantae</taxon>
        <taxon>Streptophyta</taxon>
        <taxon>Embryophyta</taxon>
        <taxon>Tracheophyta</taxon>
        <taxon>Spermatophyta</taxon>
        <taxon>Magnoliopsida</taxon>
        <taxon>eudicotyledons</taxon>
        <taxon>Gunneridae</taxon>
        <taxon>Pentapetalae</taxon>
        <taxon>Caryophyllales</taxon>
        <taxon>Chenopodiaceae</taxon>
        <taxon>Chenopodioideae</taxon>
        <taxon>Atripliceae</taxon>
        <taxon>Chenopodium</taxon>
    </lineage>
</organism>
<dbReference type="InterPro" id="IPR025661">
    <property type="entry name" value="Pept_asp_AS"/>
</dbReference>
<dbReference type="GO" id="GO:0008234">
    <property type="term" value="F:cysteine-type peptidase activity"/>
    <property type="evidence" value="ECO:0007669"/>
    <property type="project" value="InterPro"/>
</dbReference>
<dbReference type="Proteomes" id="UP000596660">
    <property type="component" value="Unplaced"/>
</dbReference>
<dbReference type="Pfam" id="PF00112">
    <property type="entry name" value="Peptidase_C1"/>
    <property type="match status" value="1"/>
</dbReference>
<dbReference type="InterPro" id="IPR038765">
    <property type="entry name" value="Papain-like_cys_pep_sf"/>
</dbReference>
<dbReference type="OMA" id="TCKFQPQ"/>
<dbReference type="Gramene" id="AUR62028933-RA">
    <property type="protein sequence ID" value="AUR62028933-RA:cds"/>
    <property type="gene ID" value="AUR62028933"/>
</dbReference>
<proteinExistence type="inferred from homology"/>
<protein>
    <submittedName>
        <fullName evidence="7">Uncharacterized protein</fullName>
    </submittedName>
</protein>
<dbReference type="GO" id="GO:0050547">
    <property type="term" value="F:feruloyl-CoA hydratase/lyase activity"/>
    <property type="evidence" value="ECO:0007669"/>
    <property type="project" value="UniProtKB-ARBA"/>
</dbReference>
<name>A0A803MG31_CHEQI</name>
<dbReference type="PROSITE" id="PS00639">
    <property type="entry name" value="THIOL_PROTEASE_HIS"/>
    <property type="match status" value="1"/>
</dbReference>
<evidence type="ECO:0000259" key="5">
    <source>
        <dbReference type="SMART" id="SM00645"/>
    </source>
</evidence>
<reference evidence="7" key="1">
    <citation type="journal article" date="2017" name="Nature">
        <title>The genome of Chenopodium quinoa.</title>
        <authorList>
            <person name="Jarvis D.E."/>
            <person name="Ho Y.S."/>
            <person name="Lightfoot D.J."/>
            <person name="Schmoeckel S.M."/>
            <person name="Li B."/>
            <person name="Borm T.J.A."/>
            <person name="Ohyanagi H."/>
            <person name="Mineta K."/>
            <person name="Michell C.T."/>
            <person name="Saber N."/>
            <person name="Kharbatia N.M."/>
            <person name="Rupper R.R."/>
            <person name="Sharp A.R."/>
            <person name="Dally N."/>
            <person name="Boughton B.A."/>
            <person name="Woo Y.H."/>
            <person name="Gao G."/>
            <person name="Schijlen E.G.W.M."/>
            <person name="Guo X."/>
            <person name="Momin A.A."/>
            <person name="Negrao S."/>
            <person name="Al-Babili S."/>
            <person name="Gehring C."/>
            <person name="Roessner U."/>
            <person name="Jung C."/>
            <person name="Murphy K."/>
            <person name="Arold S.T."/>
            <person name="Gojobori T."/>
            <person name="van der Linden C.G."/>
            <person name="van Loo E.N."/>
            <person name="Jellen E.N."/>
            <person name="Maughan P.J."/>
            <person name="Tester M."/>
        </authorList>
    </citation>
    <scope>NUCLEOTIDE SEQUENCE [LARGE SCALE GENOMIC DNA]</scope>
    <source>
        <strain evidence="7">cv. PI 614886</strain>
    </source>
</reference>
<dbReference type="InterPro" id="IPR013128">
    <property type="entry name" value="Peptidase_C1A"/>
</dbReference>
<evidence type="ECO:0000313" key="8">
    <source>
        <dbReference type="Proteomes" id="UP000596660"/>
    </source>
</evidence>
<comment type="similarity">
    <text evidence="1">Belongs to the peptidase C1 family.</text>
</comment>
<evidence type="ECO:0000313" key="7">
    <source>
        <dbReference type="EnsemblPlants" id="AUR62028933-RA:cds"/>
    </source>
</evidence>
<dbReference type="PROSITE" id="PS00640">
    <property type="entry name" value="THIOL_PROTEASE_ASN"/>
    <property type="match status" value="1"/>
</dbReference>
<keyword evidence="4" id="KW-0732">Signal</keyword>
<feature type="region of interest" description="Disordered" evidence="3">
    <location>
        <begin position="374"/>
        <end position="404"/>
    </location>
</feature>
<evidence type="ECO:0000256" key="1">
    <source>
        <dbReference type="ARBA" id="ARBA00008455"/>
    </source>
</evidence>
<dbReference type="InterPro" id="IPR025660">
    <property type="entry name" value="Pept_his_AS"/>
</dbReference>
<dbReference type="CDD" id="cd02248">
    <property type="entry name" value="Peptidase_C1A"/>
    <property type="match status" value="1"/>
</dbReference>
<dbReference type="FunFam" id="3.90.70.10:FF:000039">
    <property type="entry name" value="Cysteine proteinase 2, putative"/>
    <property type="match status" value="1"/>
</dbReference>
<evidence type="ECO:0000256" key="2">
    <source>
        <dbReference type="ARBA" id="ARBA00023157"/>
    </source>
</evidence>
<evidence type="ECO:0000256" key="4">
    <source>
        <dbReference type="SAM" id="SignalP"/>
    </source>
</evidence>
<feature type="signal peptide" evidence="4">
    <location>
        <begin position="1"/>
        <end position="25"/>
    </location>
</feature>
<evidence type="ECO:0000256" key="3">
    <source>
        <dbReference type="SAM" id="MobiDB-lite"/>
    </source>
</evidence>
<evidence type="ECO:0000259" key="6">
    <source>
        <dbReference type="SMART" id="SM00848"/>
    </source>
</evidence>
<dbReference type="PROSITE" id="PS00139">
    <property type="entry name" value="THIOL_PROTEASE_CYS"/>
    <property type="match status" value="1"/>
</dbReference>
<keyword evidence="2" id="KW-1015">Disulfide bond</keyword>
<dbReference type="Pfam" id="PF08246">
    <property type="entry name" value="Inhibitor_I29"/>
    <property type="match status" value="1"/>
</dbReference>
<dbReference type="PANTHER" id="PTHR12411">
    <property type="entry name" value="CYSTEINE PROTEASE FAMILY C1-RELATED"/>
    <property type="match status" value="1"/>
</dbReference>
<accession>A0A803MG31</accession>
<dbReference type="InterPro" id="IPR039417">
    <property type="entry name" value="Peptidase_C1A_papain-like"/>
</dbReference>
<feature type="domain" description="Cathepsin propeptide inhibitor" evidence="6">
    <location>
        <begin position="66"/>
        <end position="122"/>
    </location>
</feature>
<feature type="domain" description="Peptidase C1A papain C-terminal" evidence="5">
    <location>
        <begin position="148"/>
        <end position="363"/>
    </location>
</feature>
<dbReference type="SMART" id="SM00848">
    <property type="entry name" value="Inhibitor_I29"/>
    <property type="match status" value="1"/>
</dbReference>
<dbReference type="PRINTS" id="PR00705">
    <property type="entry name" value="PAPAIN"/>
</dbReference>